<keyword evidence="1" id="KW-1133">Transmembrane helix</keyword>
<keyword evidence="3" id="KW-1185">Reference proteome</keyword>
<dbReference type="Proteomes" id="UP000292373">
    <property type="component" value="Unassembled WGS sequence"/>
</dbReference>
<dbReference type="AlphaFoldDB" id="A0A4Q9KCF3"/>
<keyword evidence="1" id="KW-0812">Transmembrane</keyword>
<evidence type="ECO:0000313" key="3">
    <source>
        <dbReference type="Proteomes" id="UP000292373"/>
    </source>
</evidence>
<organism evidence="2 3">
    <name type="scientific">Propioniciclava sinopodophylli</name>
    <dbReference type="NCBI Taxonomy" id="1837344"/>
    <lineage>
        <taxon>Bacteria</taxon>
        <taxon>Bacillati</taxon>
        <taxon>Actinomycetota</taxon>
        <taxon>Actinomycetes</taxon>
        <taxon>Propionibacteriales</taxon>
        <taxon>Propionibacteriaceae</taxon>
        <taxon>Propioniciclava</taxon>
    </lineage>
</organism>
<proteinExistence type="predicted"/>
<dbReference type="RefSeq" id="WP_131168395.1">
    <property type="nucleotide sequence ID" value="NZ_CANLBI010000009.1"/>
</dbReference>
<reference evidence="2 3" key="1">
    <citation type="submission" date="2019-01" db="EMBL/GenBank/DDBJ databases">
        <title>Lactibacter flavus gen. nov., sp. nov., a novel bacterium of the family Propionibacteriaceae isolated from raw milk and dairy products.</title>
        <authorList>
            <person name="Huptas C."/>
            <person name="Wenning M."/>
            <person name="Breitenwieser F."/>
            <person name="Doll E."/>
            <person name="Von Neubeck M."/>
            <person name="Busse H.-J."/>
            <person name="Scherer S."/>
        </authorList>
    </citation>
    <scope>NUCLEOTIDE SEQUENCE [LARGE SCALE GENOMIC DNA]</scope>
    <source>
        <strain evidence="2 3">KCTC 33808</strain>
    </source>
</reference>
<evidence type="ECO:0000313" key="2">
    <source>
        <dbReference type="EMBL" id="TBT83950.1"/>
    </source>
</evidence>
<accession>A0A4Q9KCF3</accession>
<comment type="caution">
    <text evidence="2">The sequence shown here is derived from an EMBL/GenBank/DDBJ whole genome shotgun (WGS) entry which is preliminary data.</text>
</comment>
<gene>
    <name evidence="2" type="ORF">ET989_09760</name>
</gene>
<sequence length="63" mass="7169">MVLFDLGRELAPSWAPLGAAVILLVLLTILWFSMRRHLKRAARFSEEEGVDIHAPRIDDRPTT</sequence>
<feature type="transmembrane region" description="Helical" evidence="1">
    <location>
        <begin position="14"/>
        <end position="34"/>
    </location>
</feature>
<protein>
    <submittedName>
        <fullName evidence="2">Uncharacterized protein</fullName>
    </submittedName>
</protein>
<evidence type="ECO:0000256" key="1">
    <source>
        <dbReference type="SAM" id="Phobius"/>
    </source>
</evidence>
<keyword evidence="1" id="KW-0472">Membrane</keyword>
<name>A0A4Q9KCF3_9ACTN</name>
<dbReference type="EMBL" id="SDMQ01000009">
    <property type="protein sequence ID" value="TBT83950.1"/>
    <property type="molecule type" value="Genomic_DNA"/>
</dbReference>